<dbReference type="Pfam" id="PF06182">
    <property type="entry name" value="ABC2_membrane_6"/>
    <property type="match status" value="1"/>
</dbReference>
<feature type="transmembrane region" description="Helical" evidence="1">
    <location>
        <begin position="228"/>
        <end position="246"/>
    </location>
</feature>
<feature type="transmembrane region" description="Helical" evidence="1">
    <location>
        <begin position="21"/>
        <end position="40"/>
    </location>
</feature>
<dbReference type="RefSeq" id="WP_259621970.1">
    <property type="nucleotide sequence ID" value="NZ_JANYMP010000002.1"/>
</dbReference>
<dbReference type="PANTHER" id="PTHR36832">
    <property type="entry name" value="SLR1174 PROTEIN-RELATED"/>
    <property type="match status" value="1"/>
</dbReference>
<proteinExistence type="predicted"/>
<name>A0A9X3A005_9PSEU</name>
<feature type="transmembrane region" description="Helical" evidence="1">
    <location>
        <begin position="60"/>
        <end position="78"/>
    </location>
</feature>
<dbReference type="PANTHER" id="PTHR36832:SF1">
    <property type="entry name" value="SLR1174 PROTEIN"/>
    <property type="match status" value="1"/>
</dbReference>
<evidence type="ECO:0000256" key="1">
    <source>
        <dbReference type="SAM" id="Phobius"/>
    </source>
</evidence>
<dbReference type="InterPro" id="IPR010390">
    <property type="entry name" value="ABC-2_transporter-like"/>
</dbReference>
<keyword evidence="1" id="KW-0472">Membrane</keyword>
<gene>
    <name evidence="2" type="ORF">NZH93_06390</name>
</gene>
<sequence>MRAYRALARTSAKNALTYRTSFALGLFGVGFQLVALLAVWRVLLEDGSAVNGFTWPQMRGYLLVAFASGALVGLLADFRMSFRIHSGLVALDLVKPVRYQEARFAEALGAVWIEALVVLGVVGVTVAVSGPLPLPEGGELALFITSVVLLVPLKFLVVYLASLASFWTQNYIGVQWARVAIVNLFSGALVPLAYLPGWLATVATWSPFAGMTSTPGLILIGRVDGSQAALLVAAQLGWVVLLWYGAKLLWRGALRRLTVNGG</sequence>
<accession>A0A9X3A005</accession>
<organism evidence="2 3">
    <name type="scientific">Umezawaea endophytica</name>
    <dbReference type="NCBI Taxonomy" id="1654476"/>
    <lineage>
        <taxon>Bacteria</taxon>
        <taxon>Bacillati</taxon>
        <taxon>Actinomycetota</taxon>
        <taxon>Actinomycetes</taxon>
        <taxon>Pseudonocardiales</taxon>
        <taxon>Pseudonocardiaceae</taxon>
        <taxon>Umezawaea</taxon>
    </lineage>
</organism>
<keyword evidence="1" id="KW-0812">Transmembrane</keyword>
<feature type="transmembrane region" description="Helical" evidence="1">
    <location>
        <begin position="179"/>
        <end position="208"/>
    </location>
</feature>
<keyword evidence="1" id="KW-1133">Transmembrane helix</keyword>
<keyword evidence="3" id="KW-1185">Reference proteome</keyword>
<dbReference type="AlphaFoldDB" id="A0A9X3A005"/>
<feature type="transmembrane region" description="Helical" evidence="1">
    <location>
        <begin position="140"/>
        <end position="167"/>
    </location>
</feature>
<evidence type="ECO:0000313" key="3">
    <source>
        <dbReference type="Proteomes" id="UP001141259"/>
    </source>
</evidence>
<evidence type="ECO:0000313" key="2">
    <source>
        <dbReference type="EMBL" id="MCS7476473.1"/>
    </source>
</evidence>
<dbReference type="EMBL" id="JANYMP010000002">
    <property type="protein sequence ID" value="MCS7476473.1"/>
    <property type="molecule type" value="Genomic_DNA"/>
</dbReference>
<protein>
    <submittedName>
        <fullName evidence="2">ABC-2 family transporter protein</fullName>
    </submittedName>
</protein>
<comment type="caution">
    <text evidence="2">The sequence shown here is derived from an EMBL/GenBank/DDBJ whole genome shotgun (WGS) entry which is preliminary data.</text>
</comment>
<reference evidence="2" key="1">
    <citation type="submission" date="2022-08" db="EMBL/GenBank/DDBJ databases">
        <authorList>
            <person name="Tistechok S."/>
            <person name="Samborskyy M."/>
            <person name="Roman I."/>
        </authorList>
    </citation>
    <scope>NUCLEOTIDE SEQUENCE</scope>
    <source>
        <strain evidence="2">DSM 103496</strain>
    </source>
</reference>
<feature type="transmembrane region" description="Helical" evidence="1">
    <location>
        <begin position="107"/>
        <end position="128"/>
    </location>
</feature>
<dbReference type="Proteomes" id="UP001141259">
    <property type="component" value="Unassembled WGS sequence"/>
</dbReference>